<evidence type="ECO:0000313" key="3">
    <source>
        <dbReference type="EMBL" id="ROO83622.1"/>
    </source>
</evidence>
<organism evidence="3 4">
    <name type="scientific">Actinocorallia herbida</name>
    <dbReference type="NCBI Taxonomy" id="58109"/>
    <lineage>
        <taxon>Bacteria</taxon>
        <taxon>Bacillati</taxon>
        <taxon>Actinomycetota</taxon>
        <taxon>Actinomycetes</taxon>
        <taxon>Streptosporangiales</taxon>
        <taxon>Thermomonosporaceae</taxon>
        <taxon>Actinocorallia</taxon>
    </lineage>
</organism>
<accession>A0A3N1CQP7</accession>
<keyword evidence="2" id="KW-1133">Transmembrane helix</keyword>
<comment type="caution">
    <text evidence="3">The sequence shown here is derived from an EMBL/GenBank/DDBJ whole genome shotgun (WGS) entry which is preliminary data.</text>
</comment>
<feature type="compositionally biased region" description="Low complexity" evidence="1">
    <location>
        <begin position="268"/>
        <end position="287"/>
    </location>
</feature>
<evidence type="ECO:0000313" key="4">
    <source>
        <dbReference type="Proteomes" id="UP000272400"/>
    </source>
</evidence>
<dbReference type="EMBL" id="RJKE01000001">
    <property type="protein sequence ID" value="ROO83622.1"/>
    <property type="molecule type" value="Genomic_DNA"/>
</dbReference>
<dbReference type="Proteomes" id="UP000272400">
    <property type="component" value="Unassembled WGS sequence"/>
</dbReference>
<reference evidence="3 4" key="1">
    <citation type="submission" date="2018-11" db="EMBL/GenBank/DDBJ databases">
        <title>Sequencing the genomes of 1000 actinobacteria strains.</title>
        <authorList>
            <person name="Klenk H.-P."/>
        </authorList>
    </citation>
    <scope>NUCLEOTIDE SEQUENCE [LARGE SCALE GENOMIC DNA]</scope>
    <source>
        <strain evidence="3 4">DSM 44254</strain>
    </source>
</reference>
<name>A0A3N1CQP7_9ACTN</name>
<protein>
    <submittedName>
        <fullName evidence="3">Uncharacterized protein</fullName>
    </submittedName>
</protein>
<feature type="transmembrane region" description="Helical" evidence="2">
    <location>
        <begin position="159"/>
        <end position="177"/>
    </location>
</feature>
<dbReference type="AlphaFoldDB" id="A0A3N1CQP7"/>
<feature type="region of interest" description="Disordered" evidence="1">
    <location>
        <begin position="225"/>
        <end position="295"/>
    </location>
</feature>
<gene>
    <name evidence="3" type="ORF">EDD29_1128</name>
</gene>
<keyword evidence="2" id="KW-0812">Transmembrane</keyword>
<keyword evidence="4" id="KW-1185">Reference proteome</keyword>
<proteinExistence type="predicted"/>
<keyword evidence="2" id="KW-0472">Membrane</keyword>
<evidence type="ECO:0000256" key="2">
    <source>
        <dbReference type="SAM" id="Phobius"/>
    </source>
</evidence>
<evidence type="ECO:0000256" key="1">
    <source>
        <dbReference type="SAM" id="MobiDB-lite"/>
    </source>
</evidence>
<sequence>MSVAPAGGGRARVWWVMVRRRGFRVAASLCRRRARAVGRLREWAGRPRRRGTGAVPLVGGRAGPRRVAVPGCGVRVAEVPLRLRLRLRVRVVWAGRPRRRRAEGVPPVGGRVGPWCGARAVMPGGWVRCPVTSVRRVGGPGMGWGGCRRVRRAETTPVFGGRFGVALLVGGLSWMVLRAVRPGNGGRSWGRVLPGRARGVSWKTGWGGDPERRRVLCAGAGCGRGPVGSASDSWRSSEGERGSGGWTTEAGPGLVPSEPSGAEVSWMRGVRGSGAARGRSGGRVRSAPTWVRARR</sequence>